<evidence type="ECO:0000256" key="1">
    <source>
        <dbReference type="SAM" id="Coils"/>
    </source>
</evidence>
<gene>
    <name evidence="2" type="ORF">OCV65_02670</name>
</gene>
<keyword evidence="3" id="KW-1185">Reference proteome</keyword>
<feature type="coiled-coil region" evidence="1">
    <location>
        <begin position="8"/>
        <end position="36"/>
    </location>
</feature>
<organism evidence="2 3">
    <name type="scientific">Dorea ammoniilytica</name>
    <dbReference type="NCBI Taxonomy" id="2981788"/>
    <lineage>
        <taxon>Bacteria</taxon>
        <taxon>Bacillati</taxon>
        <taxon>Bacillota</taxon>
        <taxon>Clostridia</taxon>
        <taxon>Lachnospirales</taxon>
        <taxon>Lachnospiraceae</taxon>
        <taxon>Dorea</taxon>
    </lineage>
</organism>
<evidence type="ECO:0000313" key="2">
    <source>
        <dbReference type="EMBL" id="MCU6699142.1"/>
    </source>
</evidence>
<dbReference type="EMBL" id="JAOQJV010000002">
    <property type="protein sequence ID" value="MCU6699142.1"/>
    <property type="molecule type" value="Genomic_DNA"/>
</dbReference>
<name>A0ABT2S3X9_9FIRM</name>
<accession>A0ABT2S3X9</accession>
<keyword evidence="1" id="KW-0175">Coiled coil</keyword>
<sequence>MANSKELTEQVMELHKKQTEEMKALEEQREEALKVEKYDEAAVELHNMYNSYIKAGFTEEQAWKLTEIVFTNSTKKGIF</sequence>
<comment type="caution">
    <text evidence="2">The sequence shown here is derived from an EMBL/GenBank/DDBJ whole genome shotgun (WGS) entry which is preliminary data.</text>
</comment>
<evidence type="ECO:0000313" key="3">
    <source>
        <dbReference type="Proteomes" id="UP001207605"/>
    </source>
</evidence>
<dbReference type="Proteomes" id="UP001207605">
    <property type="component" value="Unassembled WGS sequence"/>
</dbReference>
<reference evidence="2 3" key="1">
    <citation type="journal article" date="2021" name="ISME Commun">
        <title>Automated analysis of genomic sequences facilitates high-throughput and comprehensive description of bacteria.</title>
        <authorList>
            <person name="Hitch T.C.A."/>
        </authorList>
    </citation>
    <scope>NUCLEOTIDE SEQUENCE [LARGE SCALE GENOMIC DNA]</scope>
    <source>
        <strain evidence="2 3">Sanger_02</strain>
    </source>
</reference>
<dbReference type="RefSeq" id="WP_055304127.1">
    <property type="nucleotide sequence ID" value="NZ_JAOQJV010000002.1"/>
</dbReference>
<proteinExistence type="predicted"/>
<protein>
    <submittedName>
        <fullName evidence="2">Uncharacterized protein</fullName>
    </submittedName>
</protein>